<organism evidence="3 4">
    <name type="scientific">Archaeoglobus fulgidus DSM 8774</name>
    <dbReference type="NCBI Taxonomy" id="1344584"/>
    <lineage>
        <taxon>Archaea</taxon>
        <taxon>Methanobacteriati</taxon>
        <taxon>Methanobacteriota</taxon>
        <taxon>Archaeoglobi</taxon>
        <taxon>Archaeoglobales</taxon>
        <taxon>Archaeoglobaceae</taxon>
        <taxon>Archaeoglobus</taxon>
    </lineage>
</organism>
<dbReference type="Proteomes" id="UP000028501">
    <property type="component" value="Chromosome"/>
</dbReference>
<protein>
    <recommendedName>
        <fullName evidence="2">Putative nickel insertion protein</fullName>
    </recommendedName>
</protein>
<dbReference type="AlphaFoldDB" id="A0A075WIQ7"/>
<evidence type="ECO:0000313" key="3">
    <source>
        <dbReference type="EMBL" id="AIG99084.1"/>
    </source>
</evidence>
<sequence length="395" mass="43487">MKVAIFDAFNGASGDMILASLLGVGISEEEIDEVVKALGIDVNYSMTTVSVRGISARRVEVEERDGERSFKEVLEIIRSSNLEEGVKKNAIAVFELIARAEGKVHGRDYREGVFHEVGADDAIFDVVCCVKAFENLKTAGYEFFATPVRAGSGFVEFSHGKYPVPPPAVLEILKSSNLEVVMDGEGELLTPTGAAILSHYCKPLKPFPIRVKEVSYGAGKRETDVPNVLRLILGETAFHDSIVVIETSVDDLSGEMIGYAMKKLLERDDVLDAVIIPAYGKKMRPASILKVISPTHRSEEVAAEVMRLTGSLGIRIIPVHHRLISERMEEVVKVEISGKEFDVRVKRSYPGFRHLKPEFDDIAVIADELNIPPHVVYREIVRKIVGAENADSNGQ</sequence>
<evidence type="ECO:0000256" key="1">
    <source>
        <dbReference type="ARBA" id="ARBA00022596"/>
    </source>
</evidence>
<dbReference type="NCBIfam" id="TIGR00299">
    <property type="entry name" value="nickel pincer cofactor biosynthesis protein LarC"/>
    <property type="match status" value="1"/>
</dbReference>
<keyword evidence="1 2" id="KW-0533">Nickel</keyword>
<gene>
    <name evidence="3" type="ORF">AFULGI_00023650</name>
</gene>
<accession>A0A075WIQ7</accession>
<dbReference type="PANTHER" id="PTHR36566:SF1">
    <property type="entry name" value="PYRIDINIUM-3,5-BISTHIOCARBOXYLIC ACID MONONUCLEOTIDE NICKEL INSERTION PROTEIN"/>
    <property type="match status" value="1"/>
</dbReference>
<comment type="similarity">
    <text evidence="2">Belongs to the LarC family.</text>
</comment>
<dbReference type="InterPro" id="IPR002822">
    <property type="entry name" value="Ni_insertion"/>
</dbReference>
<dbReference type="PANTHER" id="PTHR36566">
    <property type="entry name" value="NICKEL INSERTION PROTEIN-RELATED"/>
    <property type="match status" value="1"/>
</dbReference>
<dbReference type="GO" id="GO:0016151">
    <property type="term" value="F:nickel cation binding"/>
    <property type="evidence" value="ECO:0007669"/>
    <property type="project" value="UniProtKB-UniRule"/>
</dbReference>
<dbReference type="SMR" id="A0A075WIQ7"/>
<evidence type="ECO:0000313" key="4">
    <source>
        <dbReference type="Proteomes" id="UP000028501"/>
    </source>
</evidence>
<keyword evidence="2" id="KW-0456">Lyase</keyword>
<dbReference type="KEGG" id="afg:AFULGI_00023650"/>
<dbReference type="Gene3D" id="3.10.20.300">
    <property type="entry name" value="mk0293 like domain"/>
    <property type="match status" value="1"/>
</dbReference>
<dbReference type="RefSeq" id="WP_010879588.1">
    <property type="nucleotide sequence ID" value="NZ_CP006577.1"/>
</dbReference>
<dbReference type="HOGENOM" id="CLU_028523_2_1_2"/>
<dbReference type="EMBL" id="CP006577">
    <property type="protein sequence ID" value="AIG99084.1"/>
    <property type="molecule type" value="Genomic_DNA"/>
</dbReference>
<dbReference type="GO" id="GO:0016829">
    <property type="term" value="F:lyase activity"/>
    <property type="evidence" value="ECO:0007669"/>
    <property type="project" value="UniProtKB-UniRule"/>
</dbReference>
<evidence type="ECO:0000256" key="2">
    <source>
        <dbReference type="HAMAP-Rule" id="MF_01074"/>
    </source>
</evidence>
<name>A0A075WIQ7_ARCFL</name>
<proteinExistence type="inferred from homology"/>
<dbReference type="GeneID" id="24795844"/>
<reference evidence="3 4" key="1">
    <citation type="submission" date="2013-07" db="EMBL/GenBank/DDBJ databases">
        <title>Genome of Archaeoglobus fulgidus.</title>
        <authorList>
            <person name="Fiebig A."/>
            <person name="Birkeland N.-K."/>
        </authorList>
    </citation>
    <scope>NUCLEOTIDE SEQUENCE [LARGE SCALE GENOMIC DNA]</scope>
    <source>
        <strain evidence="3 4">DSM 8774</strain>
    </source>
</reference>
<dbReference type="Gene3D" id="3.30.70.1380">
    <property type="entry name" value="Transcriptional regulatory protein pf0864 domain like"/>
    <property type="match status" value="1"/>
</dbReference>
<dbReference type="Pfam" id="PF01969">
    <property type="entry name" value="Ni_insertion"/>
    <property type="match status" value="1"/>
</dbReference>
<dbReference type="HAMAP" id="MF_01074">
    <property type="entry name" value="LarC"/>
    <property type="match status" value="1"/>
</dbReference>